<comment type="caution">
    <text evidence="2">The sequence shown here is derived from an EMBL/GenBank/DDBJ whole genome shotgun (WGS) entry which is preliminary data.</text>
</comment>
<evidence type="ECO:0008006" key="4">
    <source>
        <dbReference type="Google" id="ProtNLM"/>
    </source>
</evidence>
<feature type="transmembrane region" description="Helical" evidence="1">
    <location>
        <begin position="139"/>
        <end position="158"/>
    </location>
</feature>
<organism evidence="2 3">
    <name type="scientific">Cohnella thailandensis</name>
    <dbReference type="NCBI Taxonomy" id="557557"/>
    <lineage>
        <taxon>Bacteria</taxon>
        <taxon>Bacillati</taxon>
        <taxon>Bacillota</taxon>
        <taxon>Bacilli</taxon>
        <taxon>Bacillales</taxon>
        <taxon>Paenibacillaceae</taxon>
        <taxon>Cohnella</taxon>
    </lineage>
</organism>
<name>A0A841SZS5_9BACL</name>
<reference evidence="2 3" key="1">
    <citation type="submission" date="2020-08" db="EMBL/GenBank/DDBJ databases">
        <title>Cohnella phylogeny.</title>
        <authorList>
            <person name="Dunlap C."/>
        </authorList>
    </citation>
    <scope>NUCLEOTIDE SEQUENCE [LARGE SCALE GENOMIC DNA]</scope>
    <source>
        <strain evidence="2 3">DSM 25241</strain>
    </source>
</reference>
<sequence length="433" mass="48023">MKGQAISSALLRAIGQWLACFPATLALASYAEFDRTWAWMAAVLVAALFGTGLSAAKSVKPWLFYLLLLLLLTAAVAGAIGALGVHGALPALYGGAVAWFGWRRFPPLAIPFTGIATNGVCLIAAIWDADLEPYRTLFIVSGAAWFVLAAYIGHAGLLDSAGLHDGIVTRLVLRSSRRYLTILVGVVLIVYLLTSDFHLWRTIARWVRELMPKGSSSPPEPSVMPEPAPALPPMLGEPSPRPEWAKWLDYAFYALAAAAILALLWLLVRRLSKDREWLQELAAKARRLLARLLRRRDPPPSPAYVDEKESMLDIGKTIRRAQTRWLRRSENKPIRRAEWERLGAAEKVRRLYRDAVLQAIEAGYKPKPSATPNETLDSVERWYESRSKERDAALAGWLRQTRALLGDLYGGARYGSAEASAAELERLAAEYPW</sequence>
<keyword evidence="1" id="KW-0812">Transmembrane</keyword>
<gene>
    <name evidence="2" type="ORF">H7B67_09230</name>
</gene>
<feature type="transmembrane region" description="Helical" evidence="1">
    <location>
        <begin position="62"/>
        <end position="80"/>
    </location>
</feature>
<evidence type="ECO:0000256" key="1">
    <source>
        <dbReference type="SAM" id="Phobius"/>
    </source>
</evidence>
<protein>
    <recommendedName>
        <fullName evidence="4">DUF4129 domain-containing protein</fullName>
    </recommendedName>
</protein>
<dbReference type="AlphaFoldDB" id="A0A841SZS5"/>
<feature type="transmembrane region" description="Helical" evidence="1">
    <location>
        <begin position="109"/>
        <end position="127"/>
    </location>
</feature>
<dbReference type="Proteomes" id="UP000535838">
    <property type="component" value="Unassembled WGS sequence"/>
</dbReference>
<feature type="transmembrane region" description="Helical" evidence="1">
    <location>
        <begin position="250"/>
        <end position="268"/>
    </location>
</feature>
<keyword evidence="3" id="KW-1185">Reference proteome</keyword>
<proteinExistence type="predicted"/>
<evidence type="ECO:0000313" key="3">
    <source>
        <dbReference type="Proteomes" id="UP000535838"/>
    </source>
</evidence>
<keyword evidence="1" id="KW-1133">Transmembrane helix</keyword>
<feature type="transmembrane region" description="Helical" evidence="1">
    <location>
        <begin position="179"/>
        <end position="200"/>
    </location>
</feature>
<feature type="transmembrane region" description="Helical" evidence="1">
    <location>
        <begin position="37"/>
        <end position="55"/>
    </location>
</feature>
<keyword evidence="1" id="KW-0472">Membrane</keyword>
<dbReference type="RefSeq" id="WP_185119515.1">
    <property type="nucleotide sequence ID" value="NZ_JACJVQ010000006.1"/>
</dbReference>
<accession>A0A841SZS5</accession>
<evidence type="ECO:0000313" key="2">
    <source>
        <dbReference type="EMBL" id="MBB6634291.1"/>
    </source>
</evidence>
<feature type="transmembrane region" description="Helical" evidence="1">
    <location>
        <begin position="9"/>
        <end position="31"/>
    </location>
</feature>
<dbReference type="EMBL" id="JACJVQ010000006">
    <property type="protein sequence ID" value="MBB6634291.1"/>
    <property type="molecule type" value="Genomic_DNA"/>
</dbReference>